<dbReference type="NCBIfam" id="TIGR00878">
    <property type="entry name" value="purM"/>
    <property type="match status" value="1"/>
</dbReference>
<dbReference type="FunFam" id="3.30.1330.10:FF:000020">
    <property type="entry name" value="Phosphoribosylformylglycinamidine cyclo-ligase"/>
    <property type="match status" value="1"/>
</dbReference>
<evidence type="ECO:0000259" key="15">
    <source>
        <dbReference type="Pfam" id="PF02769"/>
    </source>
</evidence>
<organism evidence="16 17">
    <name type="scientific">Candidatus Segetimicrobium genomatis</name>
    <dbReference type="NCBI Taxonomy" id="2569760"/>
    <lineage>
        <taxon>Bacteria</taxon>
        <taxon>Bacillati</taxon>
        <taxon>Candidatus Sysuimicrobiota</taxon>
        <taxon>Candidatus Sysuimicrobiia</taxon>
        <taxon>Candidatus Sysuimicrobiales</taxon>
        <taxon>Candidatus Segetimicrobiaceae</taxon>
        <taxon>Candidatus Segetimicrobium</taxon>
    </lineage>
</organism>
<keyword evidence="5 13" id="KW-0963">Cytoplasm</keyword>
<dbReference type="EC" id="6.3.3.1" evidence="3 13"/>
<dbReference type="InterPro" id="IPR004733">
    <property type="entry name" value="PurM_cligase"/>
</dbReference>
<evidence type="ECO:0000256" key="11">
    <source>
        <dbReference type="ARBA" id="ARBA00033093"/>
    </source>
</evidence>
<dbReference type="CDD" id="cd02196">
    <property type="entry name" value="PurM"/>
    <property type="match status" value="1"/>
</dbReference>
<keyword evidence="7 13" id="KW-0547">Nucleotide-binding</keyword>
<dbReference type="GO" id="GO:0005829">
    <property type="term" value="C:cytosol"/>
    <property type="evidence" value="ECO:0007669"/>
    <property type="project" value="TreeGrafter"/>
</dbReference>
<dbReference type="UniPathway" id="UPA00074">
    <property type="reaction ID" value="UER00129"/>
</dbReference>
<evidence type="ECO:0000256" key="10">
    <source>
        <dbReference type="ARBA" id="ARBA00032931"/>
    </source>
</evidence>
<dbReference type="Pfam" id="PF02769">
    <property type="entry name" value="AIRS_C"/>
    <property type="match status" value="1"/>
</dbReference>
<feature type="domain" description="PurM-like N-terminal" evidence="14">
    <location>
        <begin position="47"/>
        <end position="156"/>
    </location>
</feature>
<comment type="similarity">
    <text evidence="2 13">Belongs to the AIR synthase family.</text>
</comment>
<dbReference type="GO" id="GO:0005524">
    <property type="term" value="F:ATP binding"/>
    <property type="evidence" value="ECO:0007669"/>
    <property type="project" value="UniProtKB-KW"/>
</dbReference>
<comment type="catalytic activity">
    <reaction evidence="12 13">
        <text>2-formamido-N(1)-(5-O-phospho-beta-D-ribosyl)acetamidine + ATP = 5-amino-1-(5-phospho-beta-D-ribosyl)imidazole + ADP + phosphate + H(+)</text>
        <dbReference type="Rhea" id="RHEA:23032"/>
        <dbReference type="ChEBI" id="CHEBI:15378"/>
        <dbReference type="ChEBI" id="CHEBI:30616"/>
        <dbReference type="ChEBI" id="CHEBI:43474"/>
        <dbReference type="ChEBI" id="CHEBI:137981"/>
        <dbReference type="ChEBI" id="CHEBI:147287"/>
        <dbReference type="ChEBI" id="CHEBI:456216"/>
        <dbReference type="EC" id="6.3.3.1"/>
    </reaction>
</comment>
<keyword evidence="8 13" id="KW-0067">ATP-binding</keyword>
<evidence type="ECO:0000256" key="8">
    <source>
        <dbReference type="ARBA" id="ARBA00022840"/>
    </source>
</evidence>
<dbReference type="PANTHER" id="PTHR10520:SF12">
    <property type="entry name" value="TRIFUNCTIONAL PURINE BIOSYNTHETIC PROTEIN ADENOSINE-3"/>
    <property type="match status" value="1"/>
</dbReference>
<dbReference type="HAMAP" id="MF_00741">
    <property type="entry name" value="AIRS"/>
    <property type="match status" value="1"/>
</dbReference>
<evidence type="ECO:0000256" key="4">
    <source>
        <dbReference type="ARBA" id="ARBA00020367"/>
    </source>
</evidence>
<dbReference type="EMBL" id="VBAL01000201">
    <property type="protein sequence ID" value="TMI97673.1"/>
    <property type="molecule type" value="Genomic_DNA"/>
</dbReference>
<dbReference type="GO" id="GO:0004641">
    <property type="term" value="F:phosphoribosylformylglycinamidine cyclo-ligase activity"/>
    <property type="evidence" value="ECO:0007669"/>
    <property type="project" value="UniProtKB-UniRule"/>
</dbReference>
<evidence type="ECO:0000256" key="2">
    <source>
        <dbReference type="ARBA" id="ARBA00010280"/>
    </source>
</evidence>
<dbReference type="InterPro" id="IPR016188">
    <property type="entry name" value="PurM-like_N"/>
</dbReference>
<evidence type="ECO:0000256" key="12">
    <source>
        <dbReference type="ARBA" id="ARBA00049057"/>
    </source>
</evidence>
<keyword evidence="6 13" id="KW-0436">Ligase</keyword>
<evidence type="ECO:0000313" key="16">
    <source>
        <dbReference type="EMBL" id="TMI97673.1"/>
    </source>
</evidence>
<evidence type="ECO:0000256" key="1">
    <source>
        <dbReference type="ARBA" id="ARBA00004686"/>
    </source>
</evidence>
<dbReference type="AlphaFoldDB" id="A0A537KPM0"/>
<comment type="caution">
    <text evidence="16">The sequence shown here is derived from an EMBL/GenBank/DDBJ whole genome shotgun (WGS) entry which is preliminary data.</text>
</comment>
<sequence>MVRTYADAGVSQDEKAAHIAALVSALTYRRRGLGKPLTQIGHFTGLVDFGAYALALCTDSVGTKVLVAKEMRRWDTIGIDCVAMNVNDMICVGAEPIAFVDYVAIEGYDREVARQIGVGLNRGAEMANVSIIGGEIAVVPELVREFDLAGTCFGAVRKSKIIDGRAIRPGDVIVGLPSNGIHANGLTLARRVLRDASLTVFDKVGGTGRPWGEELLEPTAIYVRPILRALRRGKVHGMAHITGGGLRNLIRLKSKVEFRITKPLDVPPLFRELQSLGGIEDREMYQTFNMGMGFAVVAPEATAKTVVRSLQPDVNARIVGEVDRGSGVSLPELGLAWTNY</sequence>
<accession>A0A537KPM0</accession>
<dbReference type="GO" id="GO:0004637">
    <property type="term" value="F:phosphoribosylamine-glycine ligase activity"/>
    <property type="evidence" value="ECO:0007669"/>
    <property type="project" value="TreeGrafter"/>
</dbReference>
<evidence type="ECO:0000256" key="7">
    <source>
        <dbReference type="ARBA" id="ARBA00022741"/>
    </source>
</evidence>
<evidence type="ECO:0000256" key="9">
    <source>
        <dbReference type="ARBA" id="ARBA00031908"/>
    </source>
</evidence>
<comment type="pathway">
    <text evidence="1 13">Purine metabolism; IMP biosynthesis via de novo pathway; 5-amino-1-(5-phospho-D-ribosyl)imidazole from N(2)-formyl-N(1)-(5-phospho-D-ribosyl)glycinamide: step 2/2.</text>
</comment>
<dbReference type="Proteomes" id="UP000319353">
    <property type="component" value="Unassembled WGS sequence"/>
</dbReference>
<evidence type="ECO:0000256" key="5">
    <source>
        <dbReference type="ARBA" id="ARBA00022490"/>
    </source>
</evidence>
<dbReference type="InterPro" id="IPR036921">
    <property type="entry name" value="PurM-like_N_sf"/>
</dbReference>
<dbReference type="GO" id="GO:0046084">
    <property type="term" value="P:adenine biosynthetic process"/>
    <property type="evidence" value="ECO:0007669"/>
    <property type="project" value="TreeGrafter"/>
</dbReference>
<keyword evidence="13" id="KW-0658">Purine biosynthesis</keyword>
<name>A0A537KPM0_9BACT</name>
<dbReference type="PANTHER" id="PTHR10520">
    <property type="entry name" value="TRIFUNCTIONAL PURINE BIOSYNTHETIC PROTEIN ADENOSINE-3-RELATED"/>
    <property type="match status" value="1"/>
</dbReference>
<dbReference type="Gene3D" id="3.30.1330.10">
    <property type="entry name" value="PurM-like, N-terminal domain"/>
    <property type="match status" value="1"/>
</dbReference>
<dbReference type="SUPFAM" id="SSF56042">
    <property type="entry name" value="PurM C-terminal domain-like"/>
    <property type="match status" value="1"/>
</dbReference>
<evidence type="ECO:0000256" key="3">
    <source>
        <dbReference type="ARBA" id="ARBA00013047"/>
    </source>
</evidence>
<proteinExistence type="inferred from homology"/>
<evidence type="ECO:0000313" key="17">
    <source>
        <dbReference type="Proteomes" id="UP000319353"/>
    </source>
</evidence>
<dbReference type="InterPro" id="IPR036676">
    <property type="entry name" value="PurM-like_C_sf"/>
</dbReference>
<dbReference type="Gene3D" id="3.90.650.10">
    <property type="entry name" value="PurM-like C-terminal domain"/>
    <property type="match status" value="1"/>
</dbReference>
<evidence type="ECO:0000259" key="14">
    <source>
        <dbReference type="Pfam" id="PF00586"/>
    </source>
</evidence>
<dbReference type="SUPFAM" id="SSF55326">
    <property type="entry name" value="PurM N-terminal domain-like"/>
    <property type="match status" value="1"/>
</dbReference>
<reference evidence="16 17" key="1">
    <citation type="journal article" date="2019" name="Nat. Microbiol.">
        <title>Mediterranean grassland soil C-N compound turnover is dependent on rainfall and depth, and is mediated by genomically divergent microorganisms.</title>
        <authorList>
            <person name="Diamond S."/>
            <person name="Andeer P.F."/>
            <person name="Li Z."/>
            <person name="Crits-Christoph A."/>
            <person name="Burstein D."/>
            <person name="Anantharaman K."/>
            <person name="Lane K.R."/>
            <person name="Thomas B.C."/>
            <person name="Pan C."/>
            <person name="Northen T.R."/>
            <person name="Banfield J.F."/>
        </authorList>
    </citation>
    <scope>NUCLEOTIDE SEQUENCE [LARGE SCALE GENOMIC DNA]</scope>
    <source>
        <strain evidence="16">NP_4</strain>
    </source>
</reference>
<gene>
    <name evidence="13" type="primary">purM</name>
    <name evidence="16" type="ORF">E6H01_13055</name>
</gene>
<dbReference type="Pfam" id="PF00586">
    <property type="entry name" value="AIRS"/>
    <property type="match status" value="1"/>
</dbReference>
<dbReference type="InterPro" id="IPR010918">
    <property type="entry name" value="PurM-like_C_dom"/>
</dbReference>
<feature type="domain" description="PurM-like C-terminal" evidence="15">
    <location>
        <begin position="168"/>
        <end position="328"/>
    </location>
</feature>
<evidence type="ECO:0000256" key="6">
    <source>
        <dbReference type="ARBA" id="ARBA00022598"/>
    </source>
</evidence>
<evidence type="ECO:0000256" key="13">
    <source>
        <dbReference type="HAMAP-Rule" id="MF_00741"/>
    </source>
</evidence>
<dbReference type="GO" id="GO:0006189">
    <property type="term" value="P:'de novo' IMP biosynthetic process"/>
    <property type="evidence" value="ECO:0007669"/>
    <property type="project" value="UniProtKB-UniRule"/>
</dbReference>
<comment type="subcellular location">
    <subcellularLocation>
        <location evidence="13">Cytoplasm</location>
    </subcellularLocation>
</comment>
<protein>
    <recommendedName>
        <fullName evidence="4 13">Phosphoribosylformylglycinamidine cyclo-ligase</fullName>
        <ecNumber evidence="3 13">6.3.3.1</ecNumber>
    </recommendedName>
    <alternativeName>
        <fullName evidence="10 13">AIR synthase</fullName>
    </alternativeName>
    <alternativeName>
        <fullName evidence="11 13">AIRS</fullName>
    </alternativeName>
    <alternativeName>
        <fullName evidence="9 13">Phosphoribosyl-aminoimidazole synthetase</fullName>
    </alternativeName>
</protein>